<name>A0ABR3MF95_9TELE</name>
<organism evidence="2 3">
    <name type="scientific">Cirrhinus molitorella</name>
    <name type="common">mud carp</name>
    <dbReference type="NCBI Taxonomy" id="172907"/>
    <lineage>
        <taxon>Eukaryota</taxon>
        <taxon>Metazoa</taxon>
        <taxon>Chordata</taxon>
        <taxon>Craniata</taxon>
        <taxon>Vertebrata</taxon>
        <taxon>Euteleostomi</taxon>
        <taxon>Actinopterygii</taxon>
        <taxon>Neopterygii</taxon>
        <taxon>Teleostei</taxon>
        <taxon>Ostariophysi</taxon>
        <taxon>Cypriniformes</taxon>
        <taxon>Cyprinidae</taxon>
        <taxon>Labeoninae</taxon>
        <taxon>Labeonini</taxon>
        <taxon>Cirrhinus</taxon>
    </lineage>
</organism>
<keyword evidence="3" id="KW-1185">Reference proteome</keyword>
<reference evidence="2 3" key="1">
    <citation type="submission" date="2023-09" db="EMBL/GenBank/DDBJ databases">
        <authorList>
            <person name="Wang M."/>
        </authorList>
    </citation>
    <scope>NUCLEOTIDE SEQUENCE [LARGE SCALE GENOMIC DNA]</scope>
    <source>
        <strain evidence="2">GT-2023</strain>
        <tissue evidence="2">Liver</tissue>
    </source>
</reference>
<accession>A0ABR3MF95</accession>
<protein>
    <submittedName>
        <fullName evidence="2">Uncharacterized protein</fullName>
    </submittedName>
</protein>
<dbReference type="Proteomes" id="UP001558613">
    <property type="component" value="Unassembled WGS sequence"/>
</dbReference>
<evidence type="ECO:0000313" key="2">
    <source>
        <dbReference type="EMBL" id="KAL1262961.1"/>
    </source>
</evidence>
<comment type="caution">
    <text evidence="2">The sequence shown here is derived from an EMBL/GenBank/DDBJ whole genome shotgun (WGS) entry which is preliminary data.</text>
</comment>
<feature type="region of interest" description="Disordered" evidence="1">
    <location>
        <begin position="61"/>
        <end position="80"/>
    </location>
</feature>
<proteinExistence type="predicted"/>
<evidence type="ECO:0000256" key="1">
    <source>
        <dbReference type="SAM" id="MobiDB-lite"/>
    </source>
</evidence>
<dbReference type="EMBL" id="JAYMGO010000013">
    <property type="protein sequence ID" value="KAL1262961.1"/>
    <property type="molecule type" value="Genomic_DNA"/>
</dbReference>
<gene>
    <name evidence="2" type="ORF">QQF64_005700</name>
</gene>
<sequence>MSCTVSSSGDWALNLFFTVSETRVGHNPSPRAGRSVILFPLLPANKLIALFLDLSGMKPPRAQLQPTQAQPTCDHRSCNI</sequence>
<evidence type="ECO:0000313" key="3">
    <source>
        <dbReference type="Proteomes" id="UP001558613"/>
    </source>
</evidence>